<dbReference type="Proteomes" id="UP000887576">
    <property type="component" value="Unplaced"/>
</dbReference>
<proteinExistence type="predicted"/>
<dbReference type="WBParaSite" id="JU765_v2.g9222.t1">
    <property type="protein sequence ID" value="JU765_v2.g9222.t1"/>
    <property type="gene ID" value="JU765_v2.g9222"/>
</dbReference>
<organism evidence="1 2">
    <name type="scientific">Panagrolaimus sp. JU765</name>
    <dbReference type="NCBI Taxonomy" id="591449"/>
    <lineage>
        <taxon>Eukaryota</taxon>
        <taxon>Metazoa</taxon>
        <taxon>Ecdysozoa</taxon>
        <taxon>Nematoda</taxon>
        <taxon>Chromadorea</taxon>
        <taxon>Rhabditida</taxon>
        <taxon>Tylenchina</taxon>
        <taxon>Panagrolaimomorpha</taxon>
        <taxon>Panagrolaimoidea</taxon>
        <taxon>Panagrolaimidae</taxon>
        <taxon>Panagrolaimus</taxon>
    </lineage>
</organism>
<protein>
    <submittedName>
        <fullName evidence="2">F-box domain-containing protein</fullName>
    </submittedName>
</protein>
<evidence type="ECO:0000313" key="2">
    <source>
        <dbReference type="WBParaSite" id="JU765_v2.g9222.t1"/>
    </source>
</evidence>
<accession>A0AC34RQE7</accession>
<name>A0AC34RQE7_9BILA</name>
<sequence>MNFSDLPLDVHDHIVEKIVYNLPPKDRIQFAKTSKYSNWLVQRVKPKKIIHQLIYDGGFQYALLPNSPIILCDFELLTIIDNCEIQKFRFSTIPFMKGNFEGKFYEATQFISQLEITLKGYPDLKADDNFSTFLDHFPVVEMLKIEDDPWSEKSRTALLKILADKTEVWQLSFIHFDYESSLEDLIFFLQNATFLDGTMILLKTRLKDIIQMITFFGNWRSKTVYTLPGFINDPRSAVLLNENIKIIPKENNNSLTGIYLIPDILDHYPEHTWANHGWNY</sequence>
<evidence type="ECO:0000313" key="1">
    <source>
        <dbReference type="Proteomes" id="UP000887576"/>
    </source>
</evidence>
<reference evidence="2" key="1">
    <citation type="submission" date="2022-11" db="UniProtKB">
        <authorList>
            <consortium name="WormBaseParasite"/>
        </authorList>
    </citation>
    <scope>IDENTIFICATION</scope>
</reference>